<dbReference type="EnsemblPlants" id="Pp3c7_25800V3.1">
    <property type="protein sequence ID" value="PAC:32925664.CDS.1"/>
    <property type="gene ID" value="Pp3c7_25800"/>
</dbReference>
<gene>
    <name evidence="2" type="ORF">PHYPA_010881</name>
</gene>
<dbReference type="PaxDb" id="3218-PP1S97_136V6.1"/>
<reference evidence="2 4" key="2">
    <citation type="journal article" date="2018" name="Plant J.">
        <title>The Physcomitrella patens chromosome-scale assembly reveals moss genome structure and evolution.</title>
        <authorList>
            <person name="Lang D."/>
            <person name="Ullrich K.K."/>
            <person name="Murat F."/>
            <person name="Fuchs J."/>
            <person name="Jenkins J."/>
            <person name="Haas F.B."/>
            <person name="Piednoel M."/>
            <person name="Gundlach H."/>
            <person name="Van Bel M."/>
            <person name="Meyberg R."/>
            <person name="Vives C."/>
            <person name="Morata J."/>
            <person name="Symeonidi A."/>
            <person name="Hiss M."/>
            <person name="Muchero W."/>
            <person name="Kamisugi Y."/>
            <person name="Saleh O."/>
            <person name="Blanc G."/>
            <person name="Decker E.L."/>
            <person name="van Gessel N."/>
            <person name="Grimwood J."/>
            <person name="Hayes R.D."/>
            <person name="Graham S.W."/>
            <person name="Gunter L.E."/>
            <person name="McDaniel S.F."/>
            <person name="Hoernstein S.N.W."/>
            <person name="Larsson A."/>
            <person name="Li F.W."/>
            <person name="Perroud P.F."/>
            <person name="Phillips J."/>
            <person name="Ranjan P."/>
            <person name="Rokshar D.S."/>
            <person name="Rothfels C.J."/>
            <person name="Schneider L."/>
            <person name="Shu S."/>
            <person name="Stevenson D.W."/>
            <person name="Thummler F."/>
            <person name="Tillich M."/>
            <person name="Villarreal Aguilar J.C."/>
            <person name="Widiez T."/>
            <person name="Wong G.K."/>
            <person name="Wymore A."/>
            <person name="Zhang Y."/>
            <person name="Zimmer A.D."/>
            <person name="Quatrano R.S."/>
            <person name="Mayer K.F.X."/>
            <person name="Goodstein D."/>
            <person name="Casacuberta J.M."/>
            <person name="Vandepoele K."/>
            <person name="Reski R."/>
            <person name="Cuming A.C."/>
            <person name="Tuskan G.A."/>
            <person name="Maumus F."/>
            <person name="Salse J."/>
            <person name="Schmutz J."/>
            <person name="Rensing S.A."/>
        </authorList>
    </citation>
    <scope>NUCLEOTIDE SEQUENCE [LARGE SCALE GENOMIC DNA]</scope>
    <source>
        <strain evidence="3 4">cv. Gransden 2004</strain>
    </source>
</reference>
<name>A0A2K1KD41_PHYPA</name>
<sequence length="150" mass="16148">MPPLAAPLHLGDHRTASRTGESSERQRLCSESRPFAPVLLLPNQVTRSRDSLGGFSTQVSSRFQAAAHHQHSIRFDPIVCGAYGECAHMGYASGNEPFWGCRWTCLGSGGETDATVGGEESSHRCSGAANRWLVSVIRREIHRGCGCAAP</sequence>
<reference evidence="3" key="3">
    <citation type="submission" date="2020-12" db="UniProtKB">
        <authorList>
            <consortium name="EnsemblPlants"/>
        </authorList>
    </citation>
    <scope>IDENTIFICATION</scope>
</reference>
<reference evidence="2 4" key="1">
    <citation type="journal article" date="2008" name="Science">
        <title>The Physcomitrella genome reveals evolutionary insights into the conquest of land by plants.</title>
        <authorList>
            <person name="Rensing S."/>
            <person name="Lang D."/>
            <person name="Zimmer A."/>
            <person name="Terry A."/>
            <person name="Salamov A."/>
            <person name="Shapiro H."/>
            <person name="Nishiyama T."/>
            <person name="Perroud P.-F."/>
            <person name="Lindquist E."/>
            <person name="Kamisugi Y."/>
            <person name="Tanahashi T."/>
            <person name="Sakakibara K."/>
            <person name="Fujita T."/>
            <person name="Oishi K."/>
            <person name="Shin-I T."/>
            <person name="Kuroki Y."/>
            <person name="Toyoda A."/>
            <person name="Suzuki Y."/>
            <person name="Hashimoto A."/>
            <person name="Yamaguchi K."/>
            <person name="Sugano A."/>
            <person name="Kohara Y."/>
            <person name="Fujiyama A."/>
            <person name="Anterola A."/>
            <person name="Aoki S."/>
            <person name="Ashton N."/>
            <person name="Barbazuk W.B."/>
            <person name="Barker E."/>
            <person name="Bennetzen J."/>
            <person name="Bezanilla M."/>
            <person name="Blankenship R."/>
            <person name="Cho S.H."/>
            <person name="Dutcher S."/>
            <person name="Estelle M."/>
            <person name="Fawcett J.A."/>
            <person name="Gundlach H."/>
            <person name="Hanada K."/>
            <person name="Heyl A."/>
            <person name="Hicks K.A."/>
            <person name="Hugh J."/>
            <person name="Lohr M."/>
            <person name="Mayer K."/>
            <person name="Melkozernov A."/>
            <person name="Murata T."/>
            <person name="Nelson D."/>
            <person name="Pils B."/>
            <person name="Prigge M."/>
            <person name="Reiss B."/>
            <person name="Renner T."/>
            <person name="Rombauts S."/>
            <person name="Rushton P."/>
            <person name="Sanderfoot A."/>
            <person name="Schween G."/>
            <person name="Shiu S.-H."/>
            <person name="Stueber K."/>
            <person name="Theodoulou F.L."/>
            <person name="Tu H."/>
            <person name="Van de Peer Y."/>
            <person name="Verrier P.J."/>
            <person name="Waters E."/>
            <person name="Wood A."/>
            <person name="Yang L."/>
            <person name="Cove D."/>
            <person name="Cuming A."/>
            <person name="Hasebe M."/>
            <person name="Lucas S."/>
            <person name="Mishler D.B."/>
            <person name="Reski R."/>
            <person name="Grigoriev I."/>
            <person name="Quatrano R.S."/>
            <person name="Boore J.L."/>
        </authorList>
    </citation>
    <scope>NUCLEOTIDE SEQUENCE [LARGE SCALE GENOMIC DNA]</scope>
    <source>
        <strain evidence="3 4">cv. Gransden 2004</strain>
    </source>
</reference>
<dbReference type="InParanoid" id="A0A2K1KD41"/>
<feature type="region of interest" description="Disordered" evidence="1">
    <location>
        <begin position="1"/>
        <end position="30"/>
    </location>
</feature>
<keyword evidence="4" id="KW-1185">Reference proteome</keyword>
<dbReference type="EMBL" id="ABEU02000007">
    <property type="protein sequence ID" value="PNR51693.1"/>
    <property type="molecule type" value="Genomic_DNA"/>
</dbReference>
<evidence type="ECO:0000313" key="2">
    <source>
        <dbReference type="EMBL" id="PNR51693.1"/>
    </source>
</evidence>
<dbReference type="Proteomes" id="UP000006727">
    <property type="component" value="Chromosome 7"/>
</dbReference>
<dbReference type="EnsemblPlants" id="Pp3c7_25800V3.2">
    <property type="protein sequence ID" value="PAC:32925665.CDS.1"/>
    <property type="gene ID" value="Pp3c7_25800"/>
</dbReference>
<accession>A0A2K1KD41</accession>
<evidence type="ECO:0000313" key="4">
    <source>
        <dbReference type="Proteomes" id="UP000006727"/>
    </source>
</evidence>
<evidence type="ECO:0000256" key="1">
    <source>
        <dbReference type="SAM" id="MobiDB-lite"/>
    </source>
</evidence>
<evidence type="ECO:0000313" key="3">
    <source>
        <dbReference type="EnsemblPlants" id="PAC:32925664.CDS.1"/>
    </source>
</evidence>
<protein>
    <submittedName>
        <fullName evidence="2 3">Uncharacterized protein</fullName>
    </submittedName>
</protein>
<feature type="compositionally biased region" description="Basic and acidic residues" evidence="1">
    <location>
        <begin position="10"/>
        <end position="30"/>
    </location>
</feature>
<dbReference type="Gramene" id="Pp3c7_25800V3.2">
    <property type="protein sequence ID" value="PAC:32925665.CDS.1"/>
    <property type="gene ID" value="Pp3c7_25800"/>
</dbReference>
<dbReference type="Gramene" id="Pp3c7_25800V3.1">
    <property type="protein sequence ID" value="PAC:32925664.CDS.1"/>
    <property type="gene ID" value="Pp3c7_25800"/>
</dbReference>
<proteinExistence type="predicted"/>
<organism evidence="2">
    <name type="scientific">Physcomitrium patens</name>
    <name type="common">Spreading-leaved earth moss</name>
    <name type="synonym">Physcomitrella patens</name>
    <dbReference type="NCBI Taxonomy" id="3218"/>
    <lineage>
        <taxon>Eukaryota</taxon>
        <taxon>Viridiplantae</taxon>
        <taxon>Streptophyta</taxon>
        <taxon>Embryophyta</taxon>
        <taxon>Bryophyta</taxon>
        <taxon>Bryophytina</taxon>
        <taxon>Bryopsida</taxon>
        <taxon>Funariidae</taxon>
        <taxon>Funariales</taxon>
        <taxon>Funariaceae</taxon>
        <taxon>Physcomitrium</taxon>
    </lineage>
</organism>
<dbReference type="AlphaFoldDB" id="A0A2K1KD41"/>